<keyword evidence="4 8" id="KW-0256">Endoplasmic reticulum</keyword>
<evidence type="ECO:0000256" key="1">
    <source>
        <dbReference type="ARBA" id="ARBA00022692"/>
    </source>
</evidence>
<dbReference type="EMBL" id="CP058610">
    <property type="protein sequence ID" value="QLG74376.1"/>
    <property type="molecule type" value="Genomic_DNA"/>
</dbReference>
<dbReference type="GO" id="GO:0003924">
    <property type="term" value="F:GTPase activity"/>
    <property type="evidence" value="ECO:0007669"/>
    <property type="project" value="UniProtKB-UniRule"/>
</dbReference>
<dbReference type="AlphaFoldDB" id="A0A7H9B7N0"/>
<evidence type="ECO:0000259" key="10">
    <source>
        <dbReference type="PROSITE" id="PS51715"/>
    </source>
</evidence>
<feature type="transmembrane region" description="Helical" evidence="9">
    <location>
        <begin position="705"/>
        <end position="721"/>
    </location>
</feature>
<dbReference type="GO" id="GO:0005525">
    <property type="term" value="F:GTP binding"/>
    <property type="evidence" value="ECO:0007669"/>
    <property type="project" value="UniProtKB-UniRule"/>
</dbReference>
<dbReference type="GO" id="GO:0016320">
    <property type="term" value="P:endoplasmic reticulum membrane fusion"/>
    <property type="evidence" value="ECO:0007669"/>
    <property type="project" value="TreeGrafter"/>
</dbReference>
<feature type="transmembrane region" description="Helical" evidence="9">
    <location>
        <begin position="682"/>
        <end position="698"/>
    </location>
</feature>
<evidence type="ECO:0000256" key="2">
    <source>
        <dbReference type="ARBA" id="ARBA00022741"/>
    </source>
</evidence>
<accession>A0A7H9B7N0</accession>
<keyword evidence="7 8" id="KW-0472">Membrane</keyword>
<dbReference type="InterPro" id="IPR030386">
    <property type="entry name" value="G_GB1_RHD3_dom"/>
</dbReference>
<evidence type="ECO:0000256" key="4">
    <source>
        <dbReference type="ARBA" id="ARBA00022824"/>
    </source>
</evidence>
<organism evidence="11 12">
    <name type="scientific">Zygotorulaspora mrakii</name>
    <name type="common">Zygosaccharomyces mrakii</name>
    <dbReference type="NCBI Taxonomy" id="42260"/>
    <lineage>
        <taxon>Eukaryota</taxon>
        <taxon>Fungi</taxon>
        <taxon>Dikarya</taxon>
        <taxon>Ascomycota</taxon>
        <taxon>Saccharomycotina</taxon>
        <taxon>Saccharomycetes</taxon>
        <taxon>Saccharomycetales</taxon>
        <taxon>Saccharomycetaceae</taxon>
        <taxon>Zygotorulaspora</taxon>
    </lineage>
</organism>
<sequence>MDEAIQLIDEQKRFHSDYWDYFKKCTGDRTVGLGYHVISVFGSQSSGKSTLLNTLFHTKFDTMDAQFKRQQTTKGIWLAHTRNVNTLTKKDANGSNADIFVLDVEGSDGAERGEDQDFERKAALFAISVSEVLIVNMWEQQIGLYQGNNMALLKTVFEVNLSLFGKNTTGHKVLLLFVIRDHVGVTPLQSLSDSLRAELEKIWADLNKPAECSNSSLYDFFDLEFTGLAHKLLQPKEFEENVKQLGDCFVYQDNEPYYFKKEYHHNLPLEGWTMYSENCWEQIENNKDLDLPTQQILVSTFKTEEIANEAFNNFEQKYNDEVHLVIKDKTKLIETLNSLKESCLNEYDEQACRYTKSVYLAKREDLAEKMIVNFTQTVQIFLDELSKQLFQRLTREVTDKKNKDSSFSQRSKGVSVSIKDEFKDALDDFGKNELLASSEEFMEQFDELLAEEIKRLSDEEIKSIITKAYKNVTLVIKEDTIRLLSDPEKDVWDCILKKFEQTIKDALKKYAAGSGDSLTYDFQVGLSEEENNAVYRKIRHNSWHLLNVTVHDYLKEDTVVGILRERFEKKFRYDDNDSPKLWKNEEEIDQAFRLAREYATEVLNVLSLATTSDNVEIVAEFDEEDDDEDEYYKDDVGIYHSRRFAHILNELQKEKILQHFRRQINITVLDSKRSIIKTTTSIPVWIYILIVVLGWNEFMIVIRNPLFVTLALISIVGFYFVNKFGLWGPVLNVAQSAVGETRSTMKAKLREFVLDSAEKNQTPVLESYEMEDMSNEKEN</sequence>
<evidence type="ECO:0000256" key="3">
    <source>
        <dbReference type="ARBA" id="ARBA00022801"/>
    </source>
</evidence>
<evidence type="ECO:0000313" key="12">
    <source>
        <dbReference type="Proteomes" id="UP000509704"/>
    </source>
</evidence>
<protein>
    <recommendedName>
        <fullName evidence="10">GB1/RHD3-type G domain-containing protein</fullName>
    </recommendedName>
</protein>
<dbReference type="InterPro" id="IPR027417">
    <property type="entry name" value="P-loop_NTPase"/>
</dbReference>
<dbReference type="PROSITE" id="PS51715">
    <property type="entry name" value="G_GB1_RHD3"/>
    <property type="match status" value="1"/>
</dbReference>
<feature type="topological domain" description="Cytoplasmic" evidence="8">
    <location>
        <begin position="727"/>
        <end position="779"/>
    </location>
</feature>
<dbReference type="CDD" id="cd01851">
    <property type="entry name" value="GBP"/>
    <property type="match status" value="1"/>
</dbReference>
<dbReference type="PANTHER" id="PTHR45923:SF2">
    <property type="entry name" value="PROTEIN SEY1"/>
    <property type="match status" value="1"/>
</dbReference>
<evidence type="ECO:0000256" key="6">
    <source>
        <dbReference type="ARBA" id="ARBA00023134"/>
    </source>
</evidence>
<dbReference type="FunFam" id="3.40.50.300:FF:000727">
    <property type="entry name" value="Protein SEY1 homolog"/>
    <property type="match status" value="1"/>
</dbReference>
<dbReference type="InterPro" id="IPR008803">
    <property type="entry name" value="RHD3/Sey1"/>
</dbReference>
<feature type="domain" description="GB1/RHD3-type G" evidence="10">
    <location>
        <begin position="32"/>
        <end position="263"/>
    </location>
</feature>
<dbReference type="OrthoDB" id="1597724at2759"/>
<evidence type="ECO:0000256" key="8">
    <source>
        <dbReference type="HAMAP-Rule" id="MF_03109"/>
    </source>
</evidence>
<dbReference type="Pfam" id="PF05879">
    <property type="entry name" value="RHD3_GTPase"/>
    <property type="match status" value="1"/>
</dbReference>
<keyword evidence="6 8" id="KW-0342">GTP-binding</keyword>
<evidence type="ECO:0000313" key="11">
    <source>
        <dbReference type="EMBL" id="QLG74376.1"/>
    </source>
</evidence>
<dbReference type="HAMAP" id="MF_03109">
    <property type="entry name" value="Sey1"/>
    <property type="match status" value="1"/>
</dbReference>
<evidence type="ECO:0000256" key="7">
    <source>
        <dbReference type="ARBA" id="ARBA00023136"/>
    </source>
</evidence>
<dbReference type="Pfam" id="PF20428">
    <property type="entry name" value="Sey1_3HB"/>
    <property type="match status" value="1"/>
</dbReference>
<feature type="topological domain" description="Cytoplasmic" evidence="8">
    <location>
        <begin position="1"/>
        <end position="681"/>
    </location>
</feature>
<comment type="subcellular location">
    <subcellularLocation>
        <location evidence="8">Endoplasmic reticulum membrane</location>
        <topology evidence="8">Multi-pass membrane protein</topology>
    </subcellularLocation>
    <text evidence="8">Enriched in the cortical ER. Concentrated in punctae along the ER tubules.</text>
</comment>
<dbReference type="InterPro" id="IPR046758">
    <property type="entry name" value="Sey1/RHD3-like_3HB"/>
</dbReference>
<dbReference type="PANTHER" id="PTHR45923">
    <property type="entry name" value="PROTEIN SEY1"/>
    <property type="match status" value="1"/>
</dbReference>
<feature type="binding site" evidence="8">
    <location>
        <begin position="42"/>
        <end position="49"/>
    </location>
    <ligand>
        <name>GTP</name>
        <dbReference type="ChEBI" id="CHEBI:37565"/>
    </ligand>
</feature>
<proteinExistence type="inferred from homology"/>
<dbReference type="GO" id="GO:0005789">
    <property type="term" value="C:endoplasmic reticulum membrane"/>
    <property type="evidence" value="ECO:0007669"/>
    <property type="project" value="UniProtKB-SubCell"/>
</dbReference>
<keyword evidence="2 8" id="KW-0547">Nucleotide-binding</keyword>
<feature type="topological domain" description="Lumenal" evidence="8">
    <location>
        <begin position="703"/>
        <end position="705"/>
    </location>
</feature>
<evidence type="ECO:0000256" key="5">
    <source>
        <dbReference type="ARBA" id="ARBA00022989"/>
    </source>
</evidence>
<dbReference type="Gene3D" id="3.40.50.300">
    <property type="entry name" value="P-loop containing nucleotide triphosphate hydrolases"/>
    <property type="match status" value="1"/>
</dbReference>
<name>A0A7H9B7N0_ZYGMR</name>
<dbReference type="SUPFAM" id="SSF52540">
    <property type="entry name" value="P-loop containing nucleoside triphosphate hydrolases"/>
    <property type="match status" value="1"/>
</dbReference>
<keyword evidence="12" id="KW-1185">Reference proteome</keyword>
<keyword evidence="3 8" id="KW-0378">Hydrolase</keyword>
<reference evidence="11 12" key="1">
    <citation type="submission" date="2020-07" db="EMBL/GenBank/DDBJ databases">
        <title>The yeast mating-type switching endonuclease HO is a domesticated member of an unorthodox homing genetic element family.</title>
        <authorList>
            <person name="Coughlan A.Y."/>
            <person name="Lombardi L."/>
            <person name="Braun-Galleani S."/>
            <person name="Martos A.R."/>
            <person name="Galeote V."/>
            <person name="Bigey F."/>
            <person name="Dequin S."/>
            <person name="Byrne K.P."/>
            <person name="Wolfe K.H."/>
        </authorList>
    </citation>
    <scope>NUCLEOTIDE SEQUENCE [LARGE SCALE GENOMIC DNA]</scope>
    <source>
        <strain evidence="11 12">NRRL Y-6702</strain>
    </source>
</reference>
<comment type="similarity">
    <text evidence="8">Belongs to the TRAFAC class dynamin-like GTPase superfamily. GB1/RHD3 GTPase family. RHD3 subfamily.</text>
</comment>
<dbReference type="Proteomes" id="UP000509704">
    <property type="component" value="Chromosome 7"/>
</dbReference>
<keyword evidence="1 8" id="KW-0812">Transmembrane</keyword>
<keyword evidence="5 8" id="KW-1133">Transmembrane helix</keyword>
<gene>
    <name evidence="8" type="primary">SEY1</name>
    <name evidence="11" type="ORF">HG535_0G02590</name>
</gene>
<evidence type="ECO:0000256" key="9">
    <source>
        <dbReference type="SAM" id="Phobius"/>
    </source>
</evidence>